<protein>
    <submittedName>
        <fullName evidence="2">Uncharacterized protein</fullName>
    </submittedName>
</protein>
<feature type="transmembrane region" description="Helical" evidence="1">
    <location>
        <begin position="23"/>
        <end position="41"/>
    </location>
</feature>
<reference evidence="2 3" key="1">
    <citation type="submission" date="2023-08" db="EMBL/GenBank/DDBJ databases">
        <title>Black Yeasts Isolated from many extreme environments.</title>
        <authorList>
            <person name="Coleine C."/>
            <person name="Stajich J.E."/>
            <person name="Selbmann L."/>
        </authorList>
    </citation>
    <scope>NUCLEOTIDE SEQUENCE [LARGE SCALE GENOMIC DNA]</scope>
    <source>
        <strain evidence="2 3">CCFEE 536</strain>
    </source>
</reference>
<keyword evidence="1" id="KW-0472">Membrane</keyword>
<dbReference type="EMBL" id="JAVRRA010020345">
    <property type="protein sequence ID" value="KAK5167261.1"/>
    <property type="molecule type" value="Genomic_DNA"/>
</dbReference>
<organism evidence="2 3">
    <name type="scientific">Cryomyces antarcticus</name>
    <dbReference type="NCBI Taxonomy" id="329879"/>
    <lineage>
        <taxon>Eukaryota</taxon>
        <taxon>Fungi</taxon>
        <taxon>Dikarya</taxon>
        <taxon>Ascomycota</taxon>
        <taxon>Pezizomycotina</taxon>
        <taxon>Dothideomycetes</taxon>
        <taxon>Dothideomycetes incertae sedis</taxon>
        <taxon>Cryomyces</taxon>
    </lineage>
</organism>
<comment type="caution">
    <text evidence="2">The sequence shown here is derived from an EMBL/GenBank/DDBJ whole genome shotgun (WGS) entry which is preliminary data.</text>
</comment>
<evidence type="ECO:0000313" key="3">
    <source>
        <dbReference type="Proteomes" id="UP001357485"/>
    </source>
</evidence>
<evidence type="ECO:0000313" key="2">
    <source>
        <dbReference type="EMBL" id="KAK5167261.1"/>
    </source>
</evidence>
<accession>A0ABR0LHW1</accession>
<dbReference type="Proteomes" id="UP001357485">
    <property type="component" value="Unassembled WGS sequence"/>
</dbReference>
<keyword evidence="1" id="KW-0812">Transmembrane</keyword>
<gene>
    <name evidence="2" type="ORF">LTR16_011988</name>
</gene>
<keyword evidence="1" id="KW-1133">Transmembrane helix</keyword>
<evidence type="ECO:0000256" key="1">
    <source>
        <dbReference type="SAM" id="Phobius"/>
    </source>
</evidence>
<sequence length="87" mass="9918">MARQAIYRHHGFTIEARAACELAFLWAMNANAPVLIFWLILRILSYSDHTLLSVIRAETEPYAKAFQPPREFPVPEPPQLKIALDGL</sequence>
<proteinExistence type="predicted"/>
<name>A0ABR0LHW1_9PEZI</name>
<feature type="non-terminal residue" evidence="2">
    <location>
        <position position="87"/>
    </location>
</feature>
<keyword evidence="3" id="KW-1185">Reference proteome</keyword>